<dbReference type="GO" id="GO:0055085">
    <property type="term" value="P:transmembrane transport"/>
    <property type="evidence" value="ECO:0007669"/>
    <property type="project" value="InterPro"/>
</dbReference>
<dbReference type="CDD" id="cd06261">
    <property type="entry name" value="TM_PBP2"/>
    <property type="match status" value="1"/>
</dbReference>
<evidence type="ECO:0000259" key="8">
    <source>
        <dbReference type="PROSITE" id="PS50928"/>
    </source>
</evidence>
<accession>A0A1H5MHY7</accession>
<dbReference type="Gene3D" id="1.10.3720.10">
    <property type="entry name" value="MetI-like"/>
    <property type="match status" value="1"/>
</dbReference>
<proteinExistence type="inferred from homology"/>
<evidence type="ECO:0000256" key="1">
    <source>
        <dbReference type="ARBA" id="ARBA00004651"/>
    </source>
</evidence>
<evidence type="ECO:0000313" key="10">
    <source>
        <dbReference type="Proteomes" id="UP000199220"/>
    </source>
</evidence>
<comment type="subcellular location">
    <subcellularLocation>
        <location evidence="1 7">Cell membrane</location>
        <topology evidence="1 7">Multi-pass membrane protein</topology>
    </subcellularLocation>
</comment>
<protein>
    <submittedName>
        <fullName evidence="9">Carbohydrate ABC transporter membrane protein 2, CUT1 family</fullName>
    </submittedName>
</protein>
<dbReference type="GO" id="GO:0005886">
    <property type="term" value="C:plasma membrane"/>
    <property type="evidence" value="ECO:0007669"/>
    <property type="project" value="UniProtKB-SubCell"/>
</dbReference>
<gene>
    <name evidence="9" type="ORF">SAMN04488554_3415</name>
</gene>
<dbReference type="SUPFAM" id="SSF161098">
    <property type="entry name" value="MetI-like"/>
    <property type="match status" value="1"/>
</dbReference>
<dbReference type="InterPro" id="IPR000515">
    <property type="entry name" value="MetI-like"/>
</dbReference>
<feature type="domain" description="ABC transmembrane type-1" evidence="8">
    <location>
        <begin position="85"/>
        <end position="284"/>
    </location>
</feature>
<dbReference type="AlphaFoldDB" id="A0A1H5MHY7"/>
<keyword evidence="2 7" id="KW-0813">Transport</keyword>
<feature type="transmembrane region" description="Helical" evidence="7">
    <location>
        <begin position="193"/>
        <end position="218"/>
    </location>
</feature>
<evidence type="ECO:0000256" key="6">
    <source>
        <dbReference type="ARBA" id="ARBA00023136"/>
    </source>
</evidence>
<evidence type="ECO:0000256" key="3">
    <source>
        <dbReference type="ARBA" id="ARBA00022475"/>
    </source>
</evidence>
<feature type="transmembrane region" description="Helical" evidence="7">
    <location>
        <begin position="21"/>
        <end position="46"/>
    </location>
</feature>
<feature type="transmembrane region" description="Helical" evidence="7">
    <location>
        <begin position="151"/>
        <end position="172"/>
    </location>
</feature>
<dbReference type="Pfam" id="PF00528">
    <property type="entry name" value="BPD_transp_1"/>
    <property type="match status" value="1"/>
</dbReference>
<feature type="transmembrane region" description="Helical" evidence="7">
    <location>
        <begin position="264"/>
        <end position="284"/>
    </location>
</feature>
<dbReference type="EMBL" id="FNTX01000002">
    <property type="protein sequence ID" value="SEE89032.1"/>
    <property type="molecule type" value="Genomic_DNA"/>
</dbReference>
<organism evidence="9 10">
    <name type="scientific">Ruania alba</name>
    <dbReference type="NCBI Taxonomy" id="648782"/>
    <lineage>
        <taxon>Bacteria</taxon>
        <taxon>Bacillati</taxon>
        <taxon>Actinomycetota</taxon>
        <taxon>Actinomycetes</taxon>
        <taxon>Micrococcales</taxon>
        <taxon>Ruaniaceae</taxon>
        <taxon>Ruania</taxon>
    </lineage>
</organism>
<dbReference type="Proteomes" id="UP000199220">
    <property type="component" value="Unassembled WGS sequence"/>
</dbReference>
<dbReference type="InterPro" id="IPR035906">
    <property type="entry name" value="MetI-like_sf"/>
</dbReference>
<keyword evidence="6 7" id="KW-0472">Membrane</keyword>
<dbReference type="PANTHER" id="PTHR43744">
    <property type="entry name" value="ABC TRANSPORTER PERMEASE PROTEIN MG189-RELATED-RELATED"/>
    <property type="match status" value="1"/>
</dbReference>
<sequence>MTSLRAPNRVKYRFNTPAGKVFDVVNIVVLTAVGALAILPFLYVFAASLATELEITTRPFFLWPSEVTTAAYQSILSSSVFVRAFVTTVVVTLVGTMIQLVLTALMAYPLAKVDLPGRRTIMALVVFTMVFSAGMIPTFLIVKELGLLDTYWALILPMAINPFSLIIIKNFFQELPKDLEESARIDGANELRVLRSVVMPLSKPVLATFALFYAVGIWNDYMSPLLYLSDQSKWTLQMILRQVTASASLSPDDLMTDVPPPAQGIKFAVVIVATIPVLLAYPFLQKHFAKGMLIGSVKG</sequence>
<comment type="similarity">
    <text evidence="7">Belongs to the binding-protein-dependent transport system permease family.</text>
</comment>
<dbReference type="STRING" id="648782.SAMN04488554_3415"/>
<reference evidence="10" key="1">
    <citation type="submission" date="2016-10" db="EMBL/GenBank/DDBJ databases">
        <authorList>
            <person name="Varghese N."/>
            <person name="Submissions S."/>
        </authorList>
    </citation>
    <scope>NUCLEOTIDE SEQUENCE [LARGE SCALE GENOMIC DNA]</scope>
    <source>
        <strain evidence="10">DSM 21368</strain>
    </source>
</reference>
<dbReference type="OrthoDB" id="2063054at2"/>
<dbReference type="PROSITE" id="PS50928">
    <property type="entry name" value="ABC_TM1"/>
    <property type="match status" value="1"/>
</dbReference>
<feature type="transmembrane region" description="Helical" evidence="7">
    <location>
        <begin position="120"/>
        <end position="139"/>
    </location>
</feature>
<dbReference type="PANTHER" id="PTHR43744:SF9">
    <property type="entry name" value="POLYGALACTURONAN_RHAMNOGALACTURONAN TRANSPORT SYSTEM PERMEASE PROTEIN YTCP"/>
    <property type="match status" value="1"/>
</dbReference>
<evidence type="ECO:0000256" key="5">
    <source>
        <dbReference type="ARBA" id="ARBA00022989"/>
    </source>
</evidence>
<keyword evidence="3" id="KW-1003">Cell membrane</keyword>
<evidence type="ECO:0000313" key="9">
    <source>
        <dbReference type="EMBL" id="SEE89032.1"/>
    </source>
</evidence>
<dbReference type="RefSeq" id="WP_089774210.1">
    <property type="nucleotide sequence ID" value="NZ_FNTX01000002.1"/>
</dbReference>
<name>A0A1H5MHY7_9MICO</name>
<evidence type="ECO:0000256" key="7">
    <source>
        <dbReference type="RuleBase" id="RU363032"/>
    </source>
</evidence>
<evidence type="ECO:0000256" key="4">
    <source>
        <dbReference type="ARBA" id="ARBA00022692"/>
    </source>
</evidence>
<keyword evidence="10" id="KW-1185">Reference proteome</keyword>
<feature type="transmembrane region" description="Helical" evidence="7">
    <location>
        <begin position="84"/>
        <end position="108"/>
    </location>
</feature>
<keyword evidence="5 7" id="KW-1133">Transmembrane helix</keyword>
<keyword evidence="4 7" id="KW-0812">Transmembrane</keyword>
<evidence type="ECO:0000256" key="2">
    <source>
        <dbReference type="ARBA" id="ARBA00022448"/>
    </source>
</evidence>